<comment type="caution">
    <text evidence="2">The sequence shown here is derived from an EMBL/GenBank/DDBJ whole genome shotgun (WGS) entry which is preliminary data.</text>
</comment>
<reference evidence="2" key="1">
    <citation type="submission" date="2020-10" db="EMBL/GenBank/DDBJ databases">
        <authorList>
            <person name="Kikuchi T."/>
        </authorList>
    </citation>
    <scope>NUCLEOTIDE SEQUENCE</scope>
    <source>
        <strain evidence="2">NKZ352</strain>
    </source>
</reference>
<accession>A0A8S1HUG9</accession>
<keyword evidence="1" id="KW-1133">Transmembrane helix</keyword>
<gene>
    <name evidence="2" type="ORF">CAUJ_LOCUS14844</name>
</gene>
<proteinExistence type="predicted"/>
<dbReference type="Proteomes" id="UP000835052">
    <property type="component" value="Unassembled WGS sequence"/>
</dbReference>
<dbReference type="EMBL" id="CAJGYM010000144">
    <property type="protein sequence ID" value="CAD6198939.1"/>
    <property type="molecule type" value="Genomic_DNA"/>
</dbReference>
<feature type="transmembrane region" description="Helical" evidence="1">
    <location>
        <begin position="84"/>
        <end position="112"/>
    </location>
</feature>
<sequence length="135" mass="15381">MFYSVKWDQREILAKAVEVDVRLRDFIEQSAPFFLIYTKMIIVVVVGTVFYVLLSMWLMGFLMNRAKKTSFASSRAVQKLQKRLMFVMLGSFALFSLSIAIPTSGCFFTVLYGSQSIARRATSGVRVQYKIALHG</sequence>
<protein>
    <submittedName>
        <fullName evidence="2">Uncharacterized protein</fullName>
    </submittedName>
</protein>
<keyword evidence="1" id="KW-0812">Transmembrane</keyword>
<name>A0A8S1HUG9_9PELO</name>
<evidence type="ECO:0000313" key="3">
    <source>
        <dbReference type="Proteomes" id="UP000835052"/>
    </source>
</evidence>
<evidence type="ECO:0000256" key="1">
    <source>
        <dbReference type="SAM" id="Phobius"/>
    </source>
</evidence>
<keyword evidence="1" id="KW-0472">Membrane</keyword>
<organism evidence="2 3">
    <name type="scientific">Caenorhabditis auriculariae</name>
    <dbReference type="NCBI Taxonomy" id="2777116"/>
    <lineage>
        <taxon>Eukaryota</taxon>
        <taxon>Metazoa</taxon>
        <taxon>Ecdysozoa</taxon>
        <taxon>Nematoda</taxon>
        <taxon>Chromadorea</taxon>
        <taxon>Rhabditida</taxon>
        <taxon>Rhabditina</taxon>
        <taxon>Rhabditomorpha</taxon>
        <taxon>Rhabditoidea</taxon>
        <taxon>Rhabditidae</taxon>
        <taxon>Peloderinae</taxon>
        <taxon>Caenorhabditis</taxon>
    </lineage>
</organism>
<feature type="transmembrane region" description="Helical" evidence="1">
    <location>
        <begin position="40"/>
        <end position="63"/>
    </location>
</feature>
<dbReference type="AlphaFoldDB" id="A0A8S1HUG9"/>
<evidence type="ECO:0000313" key="2">
    <source>
        <dbReference type="EMBL" id="CAD6198939.1"/>
    </source>
</evidence>
<keyword evidence="3" id="KW-1185">Reference proteome</keyword>